<comment type="caution">
    <text evidence="2">The sequence shown here is derived from an EMBL/GenBank/DDBJ whole genome shotgun (WGS) entry which is preliminary data.</text>
</comment>
<dbReference type="EMBL" id="JANIBK010000034">
    <property type="protein sequence ID" value="MCQ8128523.1"/>
    <property type="molecule type" value="Genomic_DNA"/>
</dbReference>
<dbReference type="InterPro" id="IPR014880">
    <property type="entry name" value="SoxZ_dom"/>
</dbReference>
<gene>
    <name evidence="2" type="primary">soxZ</name>
    <name evidence="2" type="ORF">NP596_08625</name>
</gene>
<evidence type="ECO:0000313" key="3">
    <source>
        <dbReference type="Proteomes" id="UP001524586"/>
    </source>
</evidence>
<dbReference type="SUPFAM" id="SSF81296">
    <property type="entry name" value="E set domains"/>
    <property type="match status" value="1"/>
</dbReference>
<dbReference type="Gene3D" id="2.60.40.10">
    <property type="entry name" value="Immunoglobulins"/>
    <property type="match status" value="1"/>
</dbReference>
<reference evidence="2 3" key="1">
    <citation type="submission" date="2022-07" db="EMBL/GenBank/DDBJ databases">
        <title>Methylomonas rivi sp. nov., Methylomonas rosea sp. nov., Methylomonas aureus sp. nov. and Methylomonas subterranea sp. nov., four novel methanotrophs isolated from a freshwater creek and the deep terrestrial subsurface.</title>
        <authorList>
            <person name="Abin C."/>
            <person name="Sankaranarayanan K."/>
            <person name="Garner C."/>
            <person name="Sindelar R."/>
            <person name="Kotary K."/>
            <person name="Garner R."/>
            <person name="Barclay S."/>
            <person name="Lawson P."/>
            <person name="Krumholz L."/>
        </authorList>
    </citation>
    <scope>NUCLEOTIDE SEQUENCE [LARGE SCALE GENOMIC DNA]</scope>
    <source>
        <strain evidence="2 3">WSC-6</strain>
    </source>
</reference>
<proteinExistence type="predicted"/>
<dbReference type="NCBIfam" id="TIGR04490">
    <property type="entry name" value="SoxZ_true"/>
    <property type="match status" value="1"/>
</dbReference>
<dbReference type="Pfam" id="PF08770">
    <property type="entry name" value="SoxZ"/>
    <property type="match status" value="1"/>
</dbReference>
<dbReference type="RefSeq" id="WP_256614910.1">
    <property type="nucleotide sequence ID" value="NZ_JANIBK010000034.1"/>
</dbReference>
<dbReference type="InterPro" id="IPR013783">
    <property type="entry name" value="Ig-like_fold"/>
</dbReference>
<evidence type="ECO:0000259" key="1">
    <source>
        <dbReference type="Pfam" id="PF08770"/>
    </source>
</evidence>
<dbReference type="InterPro" id="IPR030995">
    <property type="entry name" value="SoxZ"/>
</dbReference>
<dbReference type="InterPro" id="IPR014756">
    <property type="entry name" value="Ig_E-set"/>
</dbReference>
<organism evidence="2 3">
    <name type="scientific">Methylomonas rivi</name>
    <dbReference type="NCBI Taxonomy" id="2952226"/>
    <lineage>
        <taxon>Bacteria</taxon>
        <taxon>Pseudomonadati</taxon>
        <taxon>Pseudomonadota</taxon>
        <taxon>Gammaproteobacteria</taxon>
        <taxon>Methylococcales</taxon>
        <taxon>Methylococcaceae</taxon>
        <taxon>Methylomonas</taxon>
    </lineage>
</organism>
<protein>
    <submittedName>
        <fullName evidence="2">Thiosulfate oxidation carrier complex protein SoxZ</fullName>
    </submittedName>
</protein>
<keyword evidence="3" id="KW-1185">Reference proteome</keyword>
<dbReference type="Proteomes" id="UP001524586">
    <property type="component" value="Unassembled WGS sequence"/>
</dbReference>
<feature type="domain" description="Sulphur oxidation protein SoxZ" evidence="1">
    <location>
        <begin position="8"/>
        <end position="100"/>
    </location>
</feature>
<sequence length="104" mass="11703">MASSIKIRSQQMDGYTEIKLLLSHPMENGRNRDPVTGVLIPAHFIREWVIELNGKVIMAAELGGSMSTNPFFTVRLKNSLTGNRLTVRWIDNLGFSDSAEHFID</sequence>
<accession>A0ABT1U4S1</accession>
<evidence type="ECO:0000313" key="2">
    <source>
        <dbReference type="EMBL" id="MCQ8128523.1"/>
    </source>
</evidence>
<name>A0ABT1U4S1_9GAMM</name>